<dbReference type="Proteomes" id="UP001549077">
    <property type="component" value="Unassembled WGS sequence"/>
</dbReference>
<evidence type="ECO:0000313" key="3">
    <source>
        <dbReference type="Proteomes" id="UP001549077"/>
    </source>
</evidence>
<feature type="region of interest" description="Disordered" evidence="1">
    <location>
        <begin position="1"/>
        <end position="28"/>
    </location>
</feature>
<organism evidence="2 3">
    <name type="scientific">Rhizobium binae</name>
    <dbReference type="NCBI Taxonomy" id="1138190"/>
    <lineage>
        <taxon>Bacteria</taxon>
        <taxon>Pseudomonadati</taxon>
        <taxon>Pseudomonadota</taxon>
        <taxon>Alphaproteobacteria</taxon>
        <taxon>Hyphomicrobiales</taxon>
        <taxon>Rhizobiaceae</taxon>
        <taxon>Rhizobium/Agrobacterium group</taxon>
        <taxon>Rhizobium</taxon>
    </lineage>
</organism>
<protein>
    <recommendedName>
        <fullName evidence="4">Propionyl-coenzyme A carboxylase alpha polypeptide</fullName>
    </recommendedName>
</protein>
<evidence type="ECO:0000256" key="1">
    <source>
        <dbReference type="SAM" id="MobiDB-lite"/>
    </source>
</evidence>
<name>A0ABV2MMP3_9HYPH</name>
<reference evidence="2 3" key="1">
    <citation type="submission" date="2024-06" db="EMBL/GenBank/DDBJ databases">
        <title>Genomic Encyclopedia of Type Strains, Phase IV (KMG-IV): sequencing the most valuable type-strain genomes for metagenomic binning, comparative biology and taxonomic classification.</title>
        <authorList>
            <person name="Goeker M."/>
        </authorList>
    </citation>
    <scope>NUCLEOTIDE SEQUENCE [LARGE SCALE GENOMIC DNA]</scope>
    <source>
        <strain evidence="2 3">DSM 29288</strain>
    </source>
</reference>
<comment type="caution">
    <text evidence="2">The sequence shown here is derived from an EMBL/GenBank/DDBJ whole genome shotgun (WGS) entry which is preliminary data.</text>
</comment>
<keyword evidence="3" id="KW-1185">Reference proteome</keyword>
<evidence type="ECO:0008006" key="4">
    <source>
        <dbReference type="Google" id="ProtNLM"/>
    </source>
</evidence>
<gene>
    <name evidence="2" type="ORF">ABID08_005111</name>
</gene>
<dbReference type="EMBL" id="JBEPMY010000020">
    <property type="protein sequence ID" value="MET3757730.1"/>
    <property type="molecule type" value="Genomic_DNA"/>
</dbReference>
<accession>A0ABV2MMP3</accession>
<evidence type="ECO:0000313" key="2">
    <source>
        <dbReference type="EMBL" id="MET3757730.1"/>
    </source>
</evidence>
<proteinExistence type="predicted"/>
<sequence length="68" mass="7177">MMGEWAGVDREASPSPLGEKVPEGRMRGRFGKCEPASARSFAPIVAPPLIASLRLALLLAGEKGERAS</sequence>